<keyword evidence="1" id="KW-1133">Transmembrane helix</keyword>
<dbReference type="AlphaFoldDB" id="A0A220MHN8"/>
<proteinExistence type="predicted"/>
<feature type="transmembrane region" description="Helical" evidence="1">
    <location>
        <begin position="12"/>
        <end position="33"/>
    </location>
</feature>
<organism evidence="2 3">
    <name type="scientific">Brevibacillus formosus</name>
    <dbReference type="NCBI Taxonomy" id="54913"/>
    <lineage>
        <taxon>Bacteria</taxon>
        <taxon>Bacillati</taxon>
        <taxon>Bacillota</taxon>
        <taxon>Bacilli</taxon>
        <taxon>Bacillales</taxon>
        <taxon>Paenibacillaceae</taxon>
        <taxon>Brevibacillus</taxon>
    </lineage>
</organism>
<accession>A0A220MHN8</accession>
<feature type="transmembrane region" description="Helical" evidence="1">
    <location>
        <begin position="118"/>
        <end position="141"/>
    </location>
</feature>
<dbReference type="RefSeq" id="WP_088908201.1">
    <property type="nucleotide sequence ID" value="NZ_CP018145.1"/>
</dbReference>
<dbReference type="KEGG" id="bfm:BP422_13340"/>
<dbReference type="EMBL" id="CP018145">
    <property type="protein sequence ID" value="ASJ54453.1"/>
    <property type="molecule type" value="Genomic_DNA"/>
</dbReference>
<evidence type="ECO:0000313" key="3">
    <source>
        <dbReference type="Proteomes" id="UP000197781"/>
    </source>
</evidence>
<protein>
    <submittedName>
        <fullName evidence="2">Uncharacterized protein</fullName>
    </submittedName>
</protein>
<feature type="transmembrane region" description="Helical" evidence="1">
    <location>
        <begin position="84"/>
        <end position="106"/>
    </location>
</feature>
<name>A0A220MHN8_9BACL</name>
<reference evidence="2 3" key="1">
    <citation type="submission" date="2016-11" db="EMBL/GenBank/DDBJ databases">
        <authorList>
            <person name="Jaros S."/>
            <person name="Januszkiewicz K."/>
            <person name="Wedrychowicz H."/>
        </authorList>
    </citation>
    <scope>NUCLEOTIDE SEQUENCE [LARGE SCALE GENOMIC DNA]</scope>
    <source>
        <strain evidence="2 3">NF2</strain>
    </source>
</reference>
<evidence type="ECO:0000256" key="1">
    <source>
        <dbReference type="SAM" id="Phobius"/>
    </source>
</evidence>
<sequence length="261" mass="29907">MDLSKLLSDATILRLLLPIVSTIFLFIVLKPGIITIFTASKSERLLMNKELRQILYFVKYIVLAYLFPFSMFQSFKAALVASPFFQSDMFLLILASIGLTLLWFNSKKEDKWKASNNIWIRLLLVFGSGYYCICLGLGYSAILDAAIISKTVEAILAVCLITVLYWLFLKPAIRFFTTMDSEEIKVKIRLSNGQVIRDAYLLYPTHSNQILLGDKNDPALCYHKISLPVSKIEYIEFFITKYHWGTPYTVKNPSITIHKSK</sequence>
<keyword evidence="1" id="KW-0812">Transmembrane</keyword>
<keyword evidence="1" id="KW-0472">Membrane</keyword>
<feature type="transmembrane region" description="Helical" evidence="1">
    <location>
        <begin position="147"/>
        <end position="169"/>
    </location>
</feature>
<evidence type="ECO:0000313" key="2">
    <source>
        <dbReference type="EMBL" id="ASJ54453.1"/>
    </source>
</evidence>
<gene>
    <name evidence="2" type="ORF">BP422_13340</name>
</gene>
<feature type="transmembrane region" description="Helical" evidence="1">
    <location>
        <begin position="54"/>
        <end position="72"/>
    </location>
</feature>
<dbReference type="Proteomes" id="UP000197781">
    <property type="component" value="Chromosome"/>
</dbReference>